<evidence type="ECO:0000313" key="2">
    <source>
        <dbReference type="EMBL" id="QKG84673.1"/>
    </source>
</evidence>
<dbReference type="Pfam" id="PF13672">
    <property type="entry name" value="PP2C_2"/>
    <property type="match status" value="1"/>
</dbReference>
<dbReference type="KEGG" id="kpul:GXN76_09415"/>
<dbReference type="RefSeq" id="WP_173222607.1">
    <property type="nucleotide sequence ID" value="NZ_CP048104.1"/>
</dbReference>
<evidence type="ECO:0000259" key="1">
    <source>
        <dbReference type="PROSITE" id="PS51746"/>
    </source>
</evidence>
<dbReference type="GO" id="GO:0004722">
    <property type="term" value="F:protein serine/threonine phosphatase activity"/>
    <property type="evidence" value="ECO:0007669"/>
    <property type="project" value="InterPro"/>
</dbReference>
<dbReference type="Proteomes" id="UP000503088">
    <property type="component" value="Chromosome"/>
</dbReference>
<proteinExistence type="predicted"/>
<dbReference type="PROSITE" id="PS51746">
    <property type="entry name" value="PPM_2"/>
    <property type="match status" value="1"/>
</dbReference>
<dbReference type="PANTHER" id="PTHR47992">
    <property type="entry name" value="PROTEIN PHOSPHATASE"/>
    <property type="match status" value="1"/>
</dbReference>
<dbReference type="CDD" id="cd00143">
    <property type="entry name" value="PP2Cc"/>
    <property type="match status" value="1"/>
</dbReference>
<feature type="domain" description="PPM-type phosphatase" evidence="1">
    <location>
        <begin position="1"/>
        <end position="243"/>
    </location>
</feature>
<dbReference type="SUPFAM" id="SSF81606">
    <property type="entry name" value="PP2C-like"/>
    <property type="match status" value="1"/>
</dbReference>
<evidence type="ECO:0000313" key="3">
    <source>
        <dbReference type="Proteomes" id="UP000503088"/>
    </source>
</evidence>
<dbReference type="SMART" id="SM00332">
    <property type="entry name" value="PP2Cc"/>
    <property type="match status" value="1"/>
</dbReference>
<keyword evidence="3" id="KW-1185">Reference proteome</keyword>
<dbReference type="InterPro" id="IPR036457">
    <property type="entry name" value="PPM-type-like_dom_sf"/>
</dbReference>
<accession>A0A7D4BW92</accession>
<name>A0A7D4BW92_9BACL</name>
<dbReference type="InterPro" id="IPR015655">
    <property type="entry name" value="PP2C"/>
</dbReference>
<protein>
    <submittedName>
        <fullName evidence="2">Stp1/IreP family PP2C-type Ser/Thr phosphatase</fullName>
    </submittedName>
</protein>
<dbReference type="SMART" id="SM00331">
    <property type="entry name" value="PP2C_SIG"/>
    <property type="match status" value="1"/>
</dbReference>
<dbReference type="NCBIfam" id="NF033484">
    <property type="entry name" value="Stp1_PP2C_phos"/>
    <property type="match status" value="1"/>
</dbReference>
<dbReference type="Gene3D" id="3.60.40.10">
    <property type="entry name" value="PPM-type phosphatase domain"/>
    <property type="match status" value="1"/>
</dbReference>
<dbReference type="AlphaFoldDB" id="A0A7D4BW92"/>
<reference evidence="2 3" key="1">
    <citation type="submission" date="2020-01" db="EMBL/GenBank/DDBJ databases">
        <authorList>
            <person name="Gulvik C.A."/>
            <person name="Batra D.G."/>
        </authorList>
    </citation>
    <scope>NUCLEOTIDE SEQUENCE [LARGE SCALE GENOMIC DNA]</scope>
    <source>
        <strain evidence="2 3">W9323</strain>
    </source>
</reference>
<dbReference type="InterPro" id="IPR001932">
    <property type="entry name" value="PPM-type_phosphatase-like_dom"/>
</dbReference>
<sequence>MEQAWQTHKGRVRDYNEDSVGLFQTDYGVTVAVVADGMGGHQAGDVASQSAVQVVKRKLRSLTPQMGTEERRKRSLEAATKANQEVYHMATDNKGYKGMGTTLITAILDEEEVVLSHIGDSRAYLLHDDGLYQLTEDHSLVNVLQKHGEITEEEAKVHPQRNVIMRAVGTSEEVEADIIVTPWYPGDILLLCSDGLYNMAEVDTIGTILTTPGLTVAQQSEQLIQAALDGGGTDNISVILVKHTGTDRI</sequence>
<gene>
    <name evidence="2" type="ORF">GXN76_09415</name>
</gene>
<dbReference type="EMBL" id="CP048104">
    <property type="protein sequence ID" value="QKG84673.1"/>
    <property type="molecule type" value="Genomic_DNA"/>
</dbReference>
<organism evidence="2 3">
    <name type="scientific">Kroppenstedtia pulmonis</name>
    <dbReference type="NCBI Taxonomy" id="1380685"/>
    <lineage>
        <taxon>Bacteria</taxon>
        <taxon>Bacillati</taxon>
        <taxon>Bacillota</taxon>
        <taxon>Bacilli</taxon>
        <taxon>Bacillales</taxon>
        <taxon>Thermoactinomycetaceae</taxon>
        <taxon>Kroppenstedtia</taxon>
    </lineage>
</organism>